<evidence type="ECO:0000313" key="1">
    <source>
        <dbReference type="EMBL" id="WWQ67971.1"/>
    </source>
</evidence>
<accession>A0ACD5AL46</accession>
<sequence length="762" mass="82552">MGAEQVSFGAVLRELRLAASLTMEGLAEASGVSVRGIGDLERGRRAAPQRRTVAALADGLGLRDADRERLLEVARSGRSAGYSPVGVRTFPRGTDDFVGREQELARLTKLAERAASRSLTEVTSGPGSGRSQPVAVAVSGPPGTGKTTLVLHAARELADRFPDGQLVLDLRGMDDVPPGPAELMVGVLKALQVADRELAKAGPQGHAGLYRRLLADRRVLLVLDNARDEAQVRPLLPGAGAGMVVVTSRRMLTGLESVHRIPLGELSPDEAGTFLTTLVGPERAEADPAALAEVARRCGHLPLALRVAGNWLATRTGWSLRRLADRLALDERRLDALAAGDIRVSAAFDLSYRQLTPTAARLFRRLSLVPGPDAGAPPAAQLTGQHLFDAEDTLEELVEAGLLGTDRDRYRLHDLLCLFARNRLEAEESADAIHRTRTDLHRWLLETAVVAGRWFEPGHGAPPATWRGTVDLSSSDKALLWLKAESANWLAAYRAAAAAGEHATVVEVAEALHWFSDQWIFWGYWPEVFATAARAARALDDPLLEATQTNYHAWAQIVCEGRPRDGVDRATEALAAARRAGDAAQQAWAHNYRAWGRRKAGDQRAGLDDVRKAAELFEVAGDLHGSLQAKQGQALALVEQGRSEEALTAFQEVDAFLKDAGERVEPHVAVITRLELHSNIGVTYAQLERWDEAVAHLRIAVDLYNENGNTAMESRRLYTLGTVLLDAGRTAEAHEVFRRTAAMGPGADPRVLTDARDRVARL</sequence>
<name>A0ACD5AL46_9ACTN</name>
<dbReference type="Proteomes" id="UP001432251">
    <property type="component" value="Chromosome"/>
</dbReference>
<gene>
    <name evidence="1" type="ORF">V2W30_34675</name>
</gene>
<reference evidence="1" key="1">
    <citation type="journal article" date="2025" name="Int. J. Syst. Evol. Microbiol.">
        <title>Streptomyces citrinus sp. nov., with yellow diffusible pigment.</title>
        <authorList>
            <person name="He Y."/>
            <person name="Yang E."/>
            <person name="Xu J."/>
            <person name="Sun Y."/>
            <person name="Sun L."/>
        </authorList>
    </citation>
    <scope>NUCLEOTIDE SEQUENCE</scope>
    <source>
        <strain evidence="1">Q6</strain>
    </source>
</reference>
<proteinExistence type="predicted"/>
<protein>
    <submittedName>
        <fullName evidence="1">Helix-turn-helix domain-containing protein</fullName>
    </submittedName>
</protein>
<evidence type="ECO:0000313" key="2">
    <source>
        <dbReference type="Proteomes" id="UP001432251"/>
    </source>
</evidence>
<dbReference type="EMBL" id="CP146022">
    <property type="protein sequence ID" value="WWQ67971.1"/>
    <property type="molecule type" value="Genomic_DNA"/>
</dbReference>
<keyword evidence="2" id="KW-1185">Reference proteome</keyword>
<organism evidence="1 2">
    <name type="scientific">Streptomyces citrinus</name>
    <dbReference type="NCBI Taxonomy" id="3118173"/>
    <lineage>
        <taxon>Bacteria</taxon>
        <taxon>Bacillati</taxon>
        <taxon>Actinomycetota</taxon>
        <taxon>Actinomycetes</taxon>
        <taxon>Kitasatosporales</taxon>
        <taxon>Streptomycetaceae</taxon>
        <taxon>Streptomyces</taxon>
    </lineage>
</organism>